<feature type="region of interest" description="Disordered" evidence="1">
    <location>
        <begin position="1"/>
        <end position="53"/>
    </location>
</feature>
<dbReference type="AlphaFoldDB" id="A0A392TZV5"/>
<organism evidence="2 3">
    <name type="scientific">Trifolium medium</name>
    <dbReference type="NCBI Taxonomy" id="97028"/>
    <lineage>
        <taxon>Eukaryota</taxon>
        <taxon>Viridiplantae</taxon>
        <taxon>Streptophyta</taxon>
        <taxon>Embryophyta</taxon>
        <taxon>Tracheophyta</taxon>
        <taxon>Spermatophyta</taxon>
        <taxon>Magnoliopsida</taxon>
        <taxon>eudicotyledons</taxon>
        <taxon>Gunneridae</taxon>
        <taxon>Pentapetalae</taxon>
        <taxon>rosids</taxon>
        <taxon>fabids</taxon>
        <taxon>Fabales</taxon>
        <taxon>Fabaceae</taxon>
        <taxon>Papilionoideae</taxon>
        <taxon>50 kb inversion clade</taxon>
        <taxon>NPAAA clade</taxon>
        <taxon>Hologalegina</taxon>
        <taxon>IRL clade</taxon>
        <taxon>Trifolieae</taxon>
        <taxon>Trifolium</taxon>
    </lineage>
</organism>
<dbReference type="EMBL" id="LXQA010698439">
    <property type="protein sequence ID" value="MCI66599.1"/>
    <property type="molecule type" value="Genomic_DNA"/>
</dbReference>
<reference evidence="2 3" key="1">
    <citation type="journal article" date="2018" name="Front. Plant Sci.">
        <title>Red Clover (Trifolium pratense) and Zigzag Clover (T. medium) - A Picture of Genomic Similarities and Differences.</title>
        <authorList>
            <person name="Dluhosova J."/>
            <person name="Istvanek J."/>
            <person name="Nedelnik J."/>
            <person name="Repkova J."/>
        </authorList>
    </citation>
    <scope>NUCLEOTIDE SEQUENCE [LARGE SCALE GENOMIC DNA]</scope>
    <source>
        <strain evidence="3">cv. 10/8</strain>
        <tissue evidence="2">Leaf</tissue>
    </source>
</reference>
<keyword evidence="3" id="KW-1185">Reference proteome</keyword>
<feature type="non-terminal residue" evidence="2">
    <location>
        <position position="70"/>
    </location>
</feature>
<proteinExistence type="predicted"/>
<name>A0A392TZV5_9FABA</name>
<protein>
    <submittedName>
        <fullName evidence="2">Uncharacterized protein</fullName>
    </submittedName>
</protein>
<sequence>MSETGVARRTRSKAGKGVTTVSTPVQKPQLDKSAKVSVKKVAPGPPRIKSKVIPNAPLDNVSFHLENGPA</sequence>
<comment type="caution">
    <text evidence="2">The sequence shown here is derived from an EMBL/GenBank/DDBJ whole genome shotgun (WGS) entry which is preliminary data.</text>
</comment>
<evidence type="ECO:0000256" key="1">
    <source>
        <dbReference type="SAM" id="MobiDB-lite"/>
    </source>
</evidence>
<evidence type="ECO:0000313" key="3">
    <source>
        <dbReference type="Proteomes" id="UP000265520"/>
    </source>
</evidence>
<accession>A0A392TZV5</accession>
<evidence type="ECO:0000313" key="2">
    <source>
        <dbReference type="EMBL" id="MCI66599.1"/>
    </source>
</evidence>
<dbReference type="Proteomes" id="UP000265520">
    <property type="component" value="Unassembled WGS sequence"/>
</dbReference>